<dbReference type="HOGENOM" id="CLU_598437_0_0_12"/>
<dbReference type="KEGG" id="tpx:Turpa_1387"/>
<name>I4B428_TURPD</name>
<dbReference type="STRING" id="869212.Turpa_1387"/>
<gene>
    <name evidence="1" type="ordered locus">Turpa_1387</name>
</gene>
<accession>I4B428</accession>
<sequence length="457" mass="50751">MKPKAQAFLTRRKVYTTALAFAGFLSFLFIFTLAPKAAVEQRLSKYFDLGEPYSVIGVLPDASGFLGKLREGSAMRSFFDSPLGLHFVRSAPLRGAAHLHRLISLAPRSWQWNLYSLITDGPVFYRSQGKSFVLIIALNKKGQVITSLLKDAHAARTDSLLVVASDPQALANQLAYLKNPKTQDTELDNAFSRPQALTLSWQASTDKEKRRSLFRSLLSESAGFSLTGECTIVFAPAANTIAADGSCSQNNAKSTPAARTESISIPDYPAVVHFQKEDNSPAHVFALYGLQSEFGYLIPQLFLSGPSSDQKALEFLAQAFKTRRHILENADGGIRVKYPYPYAYADKKFELFSPHLVANKTRFFWQSFLPAKQPPQTTLEINPAHDFDARIKIYPLLKNSEAALKQFDAIYSPGHFNEFRDALFKSAATLQKTVLRLFTETQGKKLRIAGSLTFADA</sequence>
<dbReference type="RefSeq" id="WP_014802549.1">
    <property type="nucleotide sequence ID" value="NC_018020.1"/>
</dbReference>
<dbReference type="AlphaFoldDB" id="I4B428"/>
<reference evidence="1 2" key="1">
    <citation type="submission" date="2012-06" db="EMBL/GenBank/DDBJ databases">
        <title>The complete chromosome of genome of Turneriella parva DSM 21527.</title>
        <authorList>
            <consortium name="US DOE Joint Genome Institute (JGI-PGF)"/>
            <person name="Lucas S."/>
            <person name="Han J."/>
            <person name="Lapidus A."/>
            <person name="Bruce D."/>
            <person name="Goodwin L."/>
            <person name="Pitluck S."/>
            <person name="Peters L."/>
            <person name="Kyrpides N."/>
            <person name="Mavromatis K."/>
            <person name="Ivanova N."/>
            <person name="Mikhailova N."/>
            <person name="Chertkov O."/>
            <person name="Detter J.C."/>
            <person name="Tapia R."/>
            <person name="Han C."/>
            <person name="Land M."/>
            <person name="Hauser L."/>
            <person name="Markowitz V."/>
            <person name="Cheng J.-F."/>
            <person name="Hugenholtz P."/>
            <person name="Woyke T."/>
            <person name="Wu D."/>
            <person name="Gronow S."/>
            <person name="Wellnitz S."/>
            <person name="Brambilla E."/>
            <person name="Klenk H.-P."/>
            <person name="Eisen J.A."/>
        </authorList>
    </citation>
    <scope>NUCLEOTIDE SEQUENCE [LARGE SCALE GENOMIC DNA]</scope>
    <source>
        <strain evidence="2">ATCC BAA-1111 / DSM 21527 / NCTC 11395 / H</strain>
    </source>
</reference>
<proteinExistence type="predicted"/>
<evidence type="ECO:0000313" key="2">
    <source>
        <dbReference type="Proteomes" id="UP000006048"/>
    </source>
</evidence>
<dbReference type="Proteomes" id="UP000006048">
    <property type="component" value="Chromosome"/>
</dbReference>
<dbReference type="EMBL" id="CP002959">
    <property type="protein sequence ID" value="AFM12035.1"/>
    <property type="molecule type" value="Genomic_DNA"/>
</dbReference>
<keyword evidence="2" id="KW-1185">Reference proteome</keyword>
<organism evidence="1 2">
    <name type="scientific">Turneriella parva (strain ATCC BAA-1111 / DSM 21527 / NCTC 11395 / H)</name>
    <name type="common">Leptospira parva</name>
    <dbReference type="NCBI Taxonomy" id="869212"/>
    <lineage>
        <taxon>Bacteria</taxon>
        <taxon>Pseudomonadati</taxon>
        <taxon>Spirochaetota</taxon>
        <taxon>Spirochaetia</taxon>
        <taxon>Leptospirales</taxon>
        <taxon>Leptospiraceae</taxon>
        <taxon>Turneriella</taxon>
    </lineage>
</organism>
<evidence type="ECO:0000313" key="1">
    <source>
        <dbReference type="EMBL" id="AFM12035.1"/>
    </source>
</evidence>
<protein>
    <submittedName>
        <fullName evidence="1">Uncharacterized protein</fullName>
    </submittedName>
</protein>